<dbReference type="Proteomes" id="UP001408356">
    <property type="component" value="Unassembled WGS sequence"/>
</dbReference>
<name>A0ABR2V1N5_9PEZI</name>
<evidence type="ECO:0000313" key="1">
    <source>
        <dbReference type="EMBL" id="KAK9420829.1"/>
    </source>
</evidence>
<sequence>MSTQLSRSPPHPQDRYQPYTYTCQHREGGAPSRFIGKLLDEELIRPHDDRQLLVFCPRCMGALSSDEKRGNIMAALAPAASEGTKDTMTIFVLFANIWAEFRRSPTEEAVELLQLVFEAMGKAYQEDRKAYTMILKIIKASYDPLLQHDIICTVSASKNAYNAELVTETIHKRWRAYDNACYRFWERISEVRAAKTVLPIDLTHLVNDILIEGVDYITGVLGPPKDEDAQFEFAHRWRARNRYLCKEDLMPLREIIYETAKMARNLKMQLHRLSWSKTCYVSTFEDFKDVVSRVKAINTIATNVKGLDIKKWERWNRWSGINK</sequence>
<protein>
    <submittedName>
        <fullName evidence="1">Uncharacterized protein</fullName>
    </submittedName>
</protein>
<dbReference type="EMBL" id="JARVKF010000223">
    <property type="protein sequence ID" value="KAK9420829.1"/>
    <property type="molecule type" value="Genomic_DNA"/>
</dbReference>
<evidence type="ECO:0000313" key="2">
    <source>
        <dbReference type="Proteomes" id="UP001408356"/>
    </source>
</evidence>
<reference evidence="1 2" key="1">
    <citation type="journal article" date="2024" name="J. Plant Pathol.">
        <title>Sequence and assembly of the genome of Seiridium unicorne, isolate CBS 538.82, causal agent of cypress canker disease.</title>
        <authorList>
            <person name="Scali E."/>
            <person name="Rocca G.D."/>
            <person name="Danti R."/>
            <person name="Garbelotto M."/>
            <person name="Barberini S."/>
            <person name="Baroncelli R."/>
            <person name="Emiliani G."/>
        </authorList>
    </citation>
    <scope>NUCLEOTIDE SEQUENCE [LARGE SCALE GENOMIC DNA]</scope>
    <source>
        <strain evidence="1 2">BM-138-508</strain>
    </source>
</reference>
<comment type="caution">
    <text evidence="1">The sequence shown here is derived from an EMBL/GenBank/DDBJ whole genome shotgun (WGS) entry which is preliminary data.</text>
</comment>
<keyword evidence="2" id="KW-1185">Reference proteome</keyword>
<accession>A0ABR2V1N5</accession>
<gene>
    <name evidence="1" type="ORF">SUNI508_00920</name>
</gene>
<proteinExistence type="predicted"/>
<organism evidence="1 2">
    <name type="scientific">Seiridium unicorne</name>
    <dbReference type="NCBI Taxonomy" id="138068"/>
    <lineage>
        <taxon>Eukaryota</taxon>
        <taxon>Fungi</taxon>
        <taxon>Dikarya</taxon>
        <taxon>Ascomycota</taxon>
        <taxon>Pezizomycotina</taxon>
        <taxon>Sordariomycetes</taxon>
        <taxon>Xylariomycetidae</taxon>
        <taxon>Amphisphaeriales</taxon>
        <taxon>Sporocadaceae</taxon>
        <taxon>Seiridium</taxon>
    </lineage>
</organism>